<feature type="compositionally biased region" description="Low complexity" evidence="1">
    <location>
        <begin position="1"/>
        <end position="19"/>
    </location>
</feature>
<proteinExistence type="predicted"/>
<gene>
    <name evidence="2" type="primary">DOG2</name>
    <name evidence="2" type="ORF">Cantr_06874</name>
</gene>
<dbReference type="Gene3D" id="3.40.50.1000">
    <property type="entry name" value="HAD superfamily/HAD-like"/>
    <property type="match status" value="1"/>
</dbReference>
<accession>A0A367XVM6</accession>
<dbReference type="AlphaFoldDB" id="A0A367XVM6"/>
<dbReference type="Proteomes" id="UP000253472">
    <property type="component" value="Unassembled WGS sequence"/>
</dbReference>
<dbReference type="PANTHER" id="PTHR43481">
    <property type="entry name" value="FRUCTOSE-1-PHOSPHATE PHOSPHATASE"/>
    <property type="match status" value="1"/>
</dbReference>
<dbReference type="PANTHER" id="PTHR43481:SF9">
    <property type="entry name" value="2-DEOXYGLUCOSE-6-PHOSPHATE PHOSPHATASE 1-RELATED"/>
    <property type="match status" value="1"/>
</dbReference>
<evidence type="ECO:0000256" key="1">
    <source>
        <dbReference type="SAM" id="MobiDB-lite"/>
    </source>
</evidence>
<organism evidence="2 3">
    <name type="scientific">Candida viswanathii</name>
    <dbReference type="NCBI Taxonomy" id="5486"/>
    <lineage>
        <taxon>Eukaryota</taxon>
        <taxon>Fungi</taxon>
        <taxon>Dikarya</taxon>
        <taxon>Ascomycota</taxon>
        <taxon>Saccharomycotina</taxon>
        <taxon>Pichiomycetes</taxon>
        <taxon>Debaryomycetaceae</taxon>
        <taxon>Candida/Lodderomyces clade</taxon>
        <taxon>Candida</taxon>
    </lineage>
</organism>
<dbReference type="OrthoDB" id="40579at2759"/>
<feature type="compositionally biased region" description="Basic and acidic residues" evidence="1">
    <location>
        <begin position="20"/>
        <end position="30"/>
    </location>
</feature>
<dbReference type="InterPro" id="IPR036412">
    <property type="entry name" value="HAD-like_sf"/>
</dbReference>
<dbReference type="Pfam" id="PF00702">
    <property type="entry name" value="Hydrolase"/>
    <property type="match status" value="1"/>
</dbReference>
<dbReference type="NCBIfam" id="TIGR01509">
    <property type="entry name" value="HAD-SF-IA-v3"/>
    <property type="match status" value="1"/>
</dbReference>
<dbReference type="SUPFAM" id="SSF56784">
    <property type="entry name" value="HAD-like"/>
    <property type="match status" value="1"/>
</dbReference>
<protein>
    <submittedName>
        <fullName evidence="2">2-deoxyglucose-6-phosphate phosphatase 2</fullName>
    </submittedName>
</protein>
<sequence length="233" mass="25567">MANSQTTLSTKSYSSTSMARSREELGEHHQHAQRLLPRLPHRPRYLSPHEPRHTYRGLLARYFPELPRDKEAIGKWESDIVSNYGHLGKPIEGATTLESANREDVPWGIVTSGTTSLAHSWYRALFEDISKPRVFITAHDVNNGKPDPEGYVTAFEKLKGLYGLADGAKAVVFEDAPTGIKAGVSGGFEVVGIASTFSKEVLLAAGASYVVEDFTKVKISKSGDVVELKLDVL</sequence>
<dbReference type="GO" id="GO:0003850">
    <property type="term" value="F:2-deoxyglucose-6-phosphatase activity"/>
    <property type="evidence" value="ECO:0007669"/>
    <property type="project" value="TreeGrafter"/>
</dbReference>
<name>A0A367XVM6_9ASCO</name>
<evidence type="ECO:0000313" key="2">
    <source>
        <dbReference type="EMBL" id="RCK57290.1"/>
    </source>
</evidence>
<evidence type="ECO:0000313" key="3">
    <source>
        <dbReference type="Proteomes" id="UP000253472"/>
    </source>
</evidence>
<reference evidence="2 3" key="1">
    <citation type="submission" date="2018-06" db="EMBL/GenBank/DDBJ databases">
        <title>Whole genome sequencing of Candida tropicalis (genome annotated by CSBL at Korea University).</title>
        <authorList>
            <person name="Ahn J."/>
        </authorList>
    </citation>
    <scope>NUCLEOTIDE SEQUENCE [LARGE SCALE GENOMIC DNA]</scope>
    <source>
        <strain evidence="2 3">ATCC 20962</strain>
    </source>
</reference>
<feature type="region of interest" description="Disordered" evidence="1">
    <location>
        <begin position="1"/>
        <end position="50"/>
    </location>
</feature>
<dbReference type="STRING" id="5486.A0A367XVM6"/>
<dbReference type="InterPro" id="IPR051806">
    <property type="entry name" value="HAD-like_SPP"/>
</dbReference>
<dbReference type="InterPro" id="IPR006439">
    <property type="entry name" value="HAD-SF_hydro_IA"/>
</dbReference>
<comment type="caution">
    <text evidence="2">The sequence shown here is derived from an EMBL/GenBank/DDBJ whole genome shotgun (WGS) entry which is preliminary data.</text>
</comment>
<keyword evidence="3" id="KW-1185">Reference proteome</keyword>
<dbReference type="EMBL" id="QLNQ01000028">
    <property type="protein sequence ID" value="RCK57290.1"/>
    <property type="molecule type" value="Genomic_DNA"/>
</dbReference>
<dbReference type="InterPro" id="IPR023214">
    <property type="entry name" value="HAD_sf"/>
</dbReference>